<name>A0A9N9DNN4_9GLOM</name>
<dbReference type="AlphaFoldDB" id="A0A9N9DNN4"/>
<keyword evidence="2" id="KW-1185">Reference proteome</keyword>
<dbReference type="Gene3D" id="2.120.10.80">
    <property type="entry name" value="Kelch-type beta propeller"/>
    <property type="match status" value="1"/>
</dbReference>
<dbReference type="OrthoDB" id="2442307at2759"/>
<evidence type="ECO:0000313" key="1">
    <source>
        <dbReference type="EMBL" id="CAG8647586.1"/>
    </source>
</evidence>
<reference evidence="1" key="1">
    <citation type="submission" date="2021-06" db="EMBL/GenBank/DDBJ databases">
        <authorList>
            <person name="Kallberg Y."/>
            <person name="Tangrot J."/>
            <person name="Rosling A."/>
        </authorList>
    </citation>
    <scope>NUCLEOTIDE SEQUENCE</scope>
    <source>
        <strain evidence="1">UK204</strain>
    </source>
</reference>
<dbReference type="Proteomes" id="UP000789570">
    <property type="component" value="Unassembled WGS sequence"/>
</dbReference>
<sequence>MSTLINGNLYILGGRNKLKTERVRREFFYFGISVSFNTQNILWHDLTNINTVPAYLATASIKGDAYNNILFLYRGIPYDNTKAIALIYAFDTPSYSWDISKMSGITISRKDNLKGIINDNRKMYLFYKHTSNNDYRNDMIIFDTLNLD</sequence>
<comment type="caution">
    <text evidence="1">The sequence shown here is derived from an EMBL/GenBank/DDBJ whole genome shotgun (WGS) entry which is preliminary data.</text>
</comment>
<dbReference type="SUPFAM" id="SSF117281">
    <property type="entry name" value="Kelch motif"/>
    <property type="match status" value="1"/>
</dbReference>
<gene>
    <name evidence="1" type="ORF">FCALED_LOCUS10893</name>
</gene>
<dbReference type="InterPro" id="IPR015915">
    <property type="entry name" value="Kelch-typ_b-propeller"/>
</dbReference>
<protein>
    <submittedName>
        <fullName evidence="1">15165_t:CDS:1</fullName>
    </submittedName>
</protein>
<accession>A0A9N9DNN4</accession>
<organism evidence="1 2">
    <name type="scientific">Funneliformis caledonium</name>
    <dbReference type="NCBI Taxonomy" id="1117310"/>
    <lineage>
        <taxon>Eukaryota</taxon>
        <taxon>Fungi</taxon>
        <taxon>Fungi incertae sedis</taxon>
        <taxon>Mucoromycota</taxon>
        <taxon>Glomeromycotina</taxon>
        <taxon>Glomeromycetes</taxon>
        <taxon>Glomerales</taxon>
        <taxon>Glomeraceae</taxon>
        <taxon>Funneliformis</taxon>
    </lineage>
</organism>
<evidence type="ECO:0000313" key="2">
    <source>
        <dbReference type="Proteomes" id="UP000789570"/>
    </source>
</evidence>
<dbReference type="EMBL" id="CAJVPQ010004249">
    <property type="protein sequence ID" value="CAG8647586.1"/>
    <property type="molecule type" value="Genomic_DNA"/>
</dbReference>
<proteinExistence type="predicted"/>